<keyword evidence="3" id="KW-1185">Reference proteome</keyword>
<proteinExistence type="predicted"/>
<evidence type="ECO:0000259" key="1">
    <source>
        <dbReference type="Pfam" id="PF05419"/>
    </source>
</evidence>
<evidence type="ECO:0000313" key="2">
    <source>
        <dbReference type="EMBL" id="KAJ8608241.1"/>
    </source>
</evidence>
<dbReference type="PANTHER" id="PTHR34800">
    <property type="entry name" value="TETRAPYRROLE-BINDING PROTEIN, CHLOROPLASTIC"/>
    <property type="match status" value="1"/>
</dbReference>
<gene>
    <name evidence="2" type="ORF">CTAYLR_009483</name>
</gene>
<protein>
    <recommendedName>
        <fullName evidence="1">GUN4-like domain-containing protein</fullName>
    </recommendedName>
</protein>
<dbReference type="Pfam" id="PF05419">
    <property type="entry name" value="GUN4"/>
    <property type="match status" value="1"/>
</dbReference>
<comment type="caution">
    <text evidence="2">The sequence shown here is derived from an EMBL/GenBank/DDBJ whole genome shotgun (WGS) entry which is preliminary data.</text>
</comment>
<feature type="domain" description="GUN4-like" evidence="1">
    <location>
        <begin position="49"/>
        <end position="192"/>
    </location>
</feature>
<dbReference type="GO" id="GO:0046906">
    <property type="term" value="F:tetrapyrrole binding"/>
    <property type="evidence" value="ECO:0007669"/>
    <property type="project" value="TreeGrafter"/>
</dbReference>
<name>A0AAD7UJ33_9STRA</name>
<dbReference type="AlphaFoldDB" id="A0AAD7UJ33"/>
<dbReference type="PANTHER" id="PTHR34800:SF1">
    <property type="entry name" value="TETRAPYRROLE-BINDING PROTEIN, CHLOROPLASTIC"/>
    <property type="match status" value="1"/>
</dbReference>
<reference evidence="2" key="1">
    <citation type="submission" date="2023-01" db="EMBL/GenBank/DDBJ databases">
        <title>Metagenome sequencing of chrysophaentin producing Chrysophaeum taylorii.</title>
        <authorList>
            <person name="Davison J."/>
            <person name="Bewley C."/>
        </authorList>
    </citation>
    <scope>NUCLEOTIDE SEQUENCE</scope>
    <source>
        <strain evidence="2">NIES-1699</strain>
    </source>
</reference>
<dbReference type="EMBL" id="JAQMWT010000178">
    <property type="protein sequence ID" value="KAJ8608241.1"/>
    <property type="molecule type" value="Genomic_DNA"/>
</dbReference>
<dbReference type="SUPFAM" id="SSF140869">
    <property type="entry name" value="GUN4-like"/>
    <property type="match status" value="1"/>
</dbReference>
<dbReference type="InterPro" id="IPR037215">
    <property type="entry name" value="GUN4-like_sf"/>
</dbReference>
<dbReference type="Proteomes" id="UP001230188">
    <property type="component" value="Unassembled WGS sequence"/>
</dbReference>
<organism evidence="2 3">
    <name type="scientific">Chrysophaeum taylorii</name>
    <dbReference type="NCBI Taxonomy" id="2483200"/>
    <lineage>
        <taxon>Eukaryota</taxon>
        <taxon>Sar</taxon>
        <taxon>Stramenopiles</taxon>
        <taxon>Ochrophyta</taxon>
        <taxon>Pelagophyceae</taxon>
        <taxon>Pelagomonadales</taxon>
        <taxon>Pelagomonadaceae</taxon>
        <taxon>Chrysophaeum</taxon>
    </lineage>
</organism>
<evidence type="ECO:0000313" key="3">
    <source>
        <dbReference type="Proteomes" id="UP001230188"/>
    </source>
</evidence>
<dbReference type="CDD" id="cd16383">
    <property type="entry name" value="GUN4"/>
    <property type="match status" value="1"/>
</dbReference>
<accession>A0AAD7UJ33</accession>
<dbReference type="InterPro" id="IPR008629">
    <property type="entry name" value="GUN4-like"/>
</dbReference>
<dbReference type="Gene3D" id="1.10.10.1770">
    <property type="entry name" value="Gun4-like"/>
    <property type="match status" value="1"/>
</dbReference>
<dbReference type="Gene3D" id="1.25.40.620">
    <property type="match status" value="1"/>
</dbReference>
<sequence length="216" mass="24396">MRLIAILSTATAFRMATRMSATTEPVVAPVVDEPPKGPRAPIAKICLESACGIDYTPLVESLRRGAFEEADQVTRDTLITLAGAEAQRRGYVYWTEAQRLPALDLATIELLWNHYSDNKFGYTVQRGVWMRLKDFEAFCAKVGWNIEDDGQTRKRRWFGNSEFIYDLTAPKGHLPLTSALRGTQLLKNILFHDVWTTDDWRRDLVEEEEEGGGGEG</sequence>